<protein>
    <submittedName>
        <fullName evidence="1">Uncharacterized protein</fullName>
    </submittedName>
</protein>
<sequence length="43" mass="5267">MHKYNFVNPINDVRTQQIESFHNEMKLEIKRIKCIKTEEGKEF</sequence>
<name>A0A059EXD7_9MICR</name>
<organism evidence="1 2">
    <name type="scientific">Anncaliia algerae PRA339</name>
    <dbReference type="NCBI Taxonomy" id="1288291"/>
    <lineage>
        <taxon>Eukaryota</taxon>
        <taxon>Fungi</taxon>
        <taxon>Fungi incertae sedis</taxon>
        <taxon>Microsporidia</taxon>
        <taxon>Tubulinosematoidea</taxon>
        <taxon>Tubulinosematidae</taxon>
        <taxon>Anncaliia</taxon>
    </lineage>
</organism>
<gene>
    <name evidence="1" type="ORF">H312_03214</name>
</gene>
<dbReference type="AlphaFoldDB" id="A0A059EXD7"/>
<reference evidence="2" key="1">
    <citation type="submission" date="2013-02" db="EMBL/GenBank/DDBJ databases">
        <authorList>
            <consortium name="The Broad Institute Genome Sequencing Platform"/>
            <person name="Cuomo C."/>
            <person name="Becnel J."/>
            <person name="Sanscrainte N."/>
            <person name="Walker B."/>
            <person name="Young S.K."/>
            <person name="Zeng Q."/>
            <person name="Gargeya S."/>
            <person name="Fitzgerald M."/>
            <person name="Haas B."/>
            <person name="Abouelleil A."/>
            <person name="Alvarado L."/>
            <person name="Arachchi H.M."/>
            <person name="Berlin A.M."/>
            <person name="Chapman S.B."/>
            <person name="Dewar J."/>
            <person name="Goldberg J."/>
            <person name="Griggs A."/>
            <person name="Gujja S."/>
            <person name="Hansen M."/>
            <person name="Howarth C."/>
            <person name="Imamovic A."/>
            <person name="Larimer J."/>
            <person name="McCowan C."/>
            <person name="Murphy C."/>
            <person name="Neiman D."/>
            <person name="Pearson M."/>
            <person name="Priest M."/>
            <person name="Roberts A."/>
            <person name="Saif S."/>
            <person name="Shea T."/>
            <person name="Sisk P."/>
            <person name="Sykes S."/>
            <person name="Wortman J."/>
            <person name="Nusbaum C."/>
            <person name="Birren B."/>
        </authorList>
    </citation>
    <scope>NUCLEOTIDE SEQUENCE [LARGE SCALE GENOMIC DNA]</scope>
    <source>
        <strain evidence="2">PRA339</strain>
    </source>
</reference>
<evidence type="ECO:0000313" key="2">
    <source>
        <dbReference type="Proteomes" id="UP000030655"/>
    </source>
</evidence>
<dbReference type="VEuPathDB" id="MicrosporidiaDB:H312_03214"/>
<dbReference type="Proteomes" id="UP000030655">
    <property type="component" value="Unassembled WGS sequence"/>
</dbReference>
<evidence type="ECO:0000313" key="1">
    <source>
        <dbReference type="EMBL" id="KCZ79396.1"/>
    </source>
</evidence>
<keyword evidence="2" id="KW-1185">Reference proteome</keyword>
<reference evidence="1 2" key="2">
    <citation type="submission" date="2014-03" db="EMBL/GenBank/DDBJ databases">
        <title>The Genome Sequence of Anncaliia algerae insect isolate PRA339.</title>
        <authorList>
            <consortium name="The Broad Institute Genome Sequencing Platform"/>
            <consortium name="The Broad Institute Genome Sequencing Center for Infectious Disease"/>
            <person name="Cuomo C."/>
            <person name="Becnel J."/>
            <person name="Sanscrainte N."/>
            <person name="Walker B."/>
            <person name="Young S.K."/>
            <person name="Zeng Q."/>
            <person name="Gargeya S."/>
            <person name="Fitzgerald M."/>
            <person name="Haas B."/>
            <person name="Abouelleil A."/>
            <person name="Alvarado L."/>
            <person name="Arachchi H.M."/>
            <person name="Berlin A.M."/>
            <person name="Chapman S.B."/>
            <person name="Dewar J."/>
            <person name="Goldberg J."/>
            <person name="Griggs A."/>
            <person name="Gujja S."/>
            <person name="Hansen M."/>
            <person name="Howarth C."/>
            <person name="Imamovic A."/>
            <person name="Larimer J."/>
            <person name="McCowan C."/>
            <person name="Murphy C."/>
            <person name="Neiman D."/>
            <person name="Pearson M."/>
            <person name="Priest M."/>
            <person name="Roberts A."/>
            <person name="Saif S."/>
            <person name="Shea T."/>
            <person name="Sisk P."/>
            <person name="Sykes S."/>
            <person name="Wortman J."/>
            <person name="Nusbaum C."/>
            <person name="Birren B."/>
        </authorList>
    </citation>
    <scope>NUCLEOTIDE SEQUENCE [LARGE SCALE GENOMIC DNA]</scope>
    <source>
        <strain evidence="1 2">PRA339</strain>
    </source>
</reference>
<accession>A0A059EXD7</accession>
<proteinExistence type="predicted"/>
<dbReference type="EMBL" id="KK365284">
    <property type="protein sequence ID" value="KCZ79396.1"/>
    <property type="molecule type" value="Genomic_DNA"/>
</dbReference>
<dbReference type="HOGENOM" id="CLU_3242025_0_0_1"/>